<protein>
    <submittedName>
        <fullName evidence="6">Uncharacterized protein</fullName>
    </submittedName>
</protein>
<dbReference type="GO" id="GO:0006364">
    <property type="term" value="P:rRNA processing"/>
    <property type="evidence" value="ECO:0007669"/>
    <property type="project" value="UniProtKB-KW"/>
</dbReference>
<comment type="caution">
    <text evidence="6">The sequence shown here is derived from an EMBL/GenBank/DDBJ whole genome shotgun (WGS) entry which is preliminary data.</text>
</comment>
<comment type="similarity">
    <text evidence="2">Belongs to the RRP1 family.</text>
</comment>
<keyword evidence="3" id="KW-0698">rRNA processing</keyword>
<organism evidence="6 7">
    <name type="scientific">Pomacea canaliculata</name>
    <name type="common">Golden apple snail</name>
    <dbReference type="NCBI Taxonomy" id="400727"/>
    <lineage>
        <taxon>Eukaryota</taxon>
        <taxon>Metazoa</taxon>
        <taxon>Spiralia</taxon>
        <taxon>Lophotrochozoa</taxon>
        <taxon>Mollusca</taxon>
        <taxon>Gastropoda</taxon>
        <taxon>Caenogastropoda</taxon>
        <taxon>Architaenioglossa</taxon>
        <taxon>Ampullarioidea</taxon>
        <taxon>Ampullariidae</taxon>
        <taxon>Pomacea</taxon>
    </lineage>
</organism>
<evidence type="ECO:0000256" key="5">
    <source>
        <dbReference type="SAM" id="MobiDB-lite"/>
    </source>
</evidence>
<feature type="region of interest" description="Disordered" evidence="5">
    <location>
        <begin position="383"/>
        <end position="426"/>
    </location>
</feature>
<dbReference type="PANTHER" id="PTHR13026:SF0">
    <property type="entry name" value="RIBOSOMAL RNA PROCESSING 1B"/>
    <property type="match status" value="1"/>
</dbReference>
<gene>
    <name evidence="6" type="ORF">C0Q70_12620</name>
</gene>
<sequence>MGKLHISAPGYTLQFHIYKEPKCGNSSALGCTKEFSRDELMKLLKGLHYSMWMQDKPLIQEELSNKIATVMDSFSSPQAALNFAACFFATEAREWKSLDQWRMDKFMMLVRDLLRQTFKVAQNAGWDECASTVAGMIKEEVMRPDKEEIPDSLRLHLADIFLDELRTVGAEQLTGHQIGILLEPFYHFIQNSHRLHVTDRIIHQTFGCILQQAKSERTRTADKDIKNRPAQLQYSYKDIAATLFELAGASTCSAKVRRKIYKFVKVFCDTIGATSHLVPASRNVNTECKNVQQSLTENHATNQLIPGDSKATPVSKKRKQTRLQNDEHIRCQPIRTDFSTPLQAASKITAHKAGSEKKQVVFNLDKNSSQDLDEFLQNGTQTVCSPMPSVSPRPGILKPSPATPGPKRQKLSSENKIPLKKTSLSLEQKTERVMKQIKKAQKLSRPTCLLIASVKRFQHTSLGSKE</sequence>
<dbReference type="AlphaFoldDB" id="A0A2T7P225"/>
<keyword evidence="4" id="KW-0539">Nucleus</keyword>
<evidence type="ECO:0000313" key="6">
    <source>
        <dbReference type="EMBL" id="PVD27460.1"/>
    </source>
</evidence>
<accession>A0A2T7P225</accession>
<evidence type="ECO:0000256" key="2">
    <source>
        <dbReference type="ARBA" id="ARBA00006374"/>
    </source>
</evidence>
<name>A0A2T7P225_POMCA</name>
<dbReference type="Proteomes" id="UP000245119">
    <property type="component" value="Linkage Group LG7"/>
</dbReference>
<dbReference type="EMBL" id="PZQS01000007">
    <property type="protein sequence ID" value="PVD27460.1"/>
    <property type="molecule type" value="Genomic_DNA"/>
</dbReference>
<evidence type="ECO:0000256" key="4">
    <source>
        <dbReference type="ARBA" id="ARBA00023242"/>
    </source>
</evidence>
<dbReference type="InterPro" id="IPR010301">
    <property type="entry name" value="RRP1"/>
</dbReference>
<keyword evidence="7" id="KW-1185">Reference proteome</keyword>
<dbReference type="OrthoDB" id="2019504at2759"/>
<dbReference type="Pfam" id="PF05997">
    <property type="entry name" value="Nop52"/>
    <property type="match status" value="1"/>
</dbReference>
<dbReference type="GO" id="GO:0030688">
    <property type="term" value="C:preribosome, small subunit precursor"/>
    <property type="evidence" value="ECO:0007669"/>
    <property type="project" value="InterPro"/>
</dbReference>
<comment type="subcellular location">
    <subcellularLocation>
        <location evidence="1">Nucleus</location>
    </subcellularLocation>
</comment>
<proteinExistence type="inferred from homology"/>
<evidence type="ECO:0000256" key="1">
    <source>
        <dbReference type="ARBA" id="ARBA00004123"/>
    </source>
</evidence>
<evidence type="ECO:0000256" key="3">
    <source>
        <dbReference type="ARBA" id="ARBA00022552"/>
    </source>
</evidence>
<evidence type="ECO:0000313" key="7">
    <source>
        <dbReference type="Proteomes" id="UP000245119"/>
    </source>
</evidence>
<reference evidence="6 7" key="1">
    <citation type="submission" date="2018-04" db="EMBL/GenBank/DDBJ databases">
        <title>The genome of golden apple snail Pomacea canaliculata provides insight into stress tolerance and invasive adaptation.</title>
        <authorList>
            <person name="Liu C."/>
            <person name="Liu B."/>
            <person name="Ren Y."/>
            <person name="Zhang Y."/>
            <person name="Wang H."/>
            <person name="Li S."/>
            <person name="Jiang F."/>
            <person name="Yin L."/>
            <person name="Zhang G."/>
            <person name="Qian W."/>
            <person name="Fan W."/>
        </authorList>
    </citation>
    <scope>NUCLEOTIDE SEQUENCE [LARGE SCALE GENOMIC DNA]</scope>
    <source>
        <strain evidence="6">SZHN2017</strain>
        <tissue evidence="6">Muscle</tissue>
    </source>
</reference>
<dbReference type="PANTHER" id="PTHR13026">
    <property type="entry name" value="NNP-1 PROTEIN NOVEL NUCLEAR PROTEIN 1 NOP52"/>
    <property type="match status" value="1"/>
</dbReference>
<dbReference type="GO" id="GO:0005634">
    <property type="term" value="C:nucleus"/>
    <property type="evidence" value="ECO:0007669"/>
    <property type="project" value="UniProtKB-SubCell"/>
</dbReference>
<dbReference type="STRING" id="400727.A0A2T7P225"/>